<reference evidence="2 3" key="1">
    <citation type="submission" date="2019-06" db="EMBL/GenBank/DDBJ databases">
        <title>Genome Sequence of the Brown Rot Fungal Pathogen Monilinia fructicola.</title>
        <authorList>
            <person name="De Miccolis Angelini R.M."/>
            <person name="Landi L."/>
            <person name="Abate D."/>
            <person name="Pollastro S."/>
            <person name="Romanazzi G."/>
            <person name="Faretra F."/>
        </authorList>
    </citation>
    <scope>NUCLEOTIDE SEQUENCE [LARGE SCALE GENOMIC DNA]</scope>
    <source>
        <strain evidence="2 3">Mfrc123</strain>
    </source>
</reference>
<evidence type="ECO:0000313" key="3">
    <source>
        <dbReference type="Proteomes" id="UP000322873"/>
    </source>
</evidence>
<keyword evidence="3" id="KW-1185">Reference proteome</keyword>
<gene>
    <name evidence="2" type="ORF">EYC84_001794</name>
</gene>
<sequence>MRYHEISRMNTRDRREIRRWVCLWMMLLGPDEGNVGFSRKLTTNSVECEAFSLVFYVAGTTLVLSVTTFRLHAKLVCGAF</sequence>
<name>A0A5M9JUP4_MONFR</name>
<evidence type="ECO:0000256" key="1">
    <source>
        <dbReference type="SAM" id="Phobius"/>
    </source>
</evidence>
<dbReference type="AlphaFoldDB" id="A0A5M9JUP4"/>
<organism evidence="2 3">
    <name type="scientific">Monilinia fructicola</name>
    <name type="common">Brown rot fungus</name>
    <name type="synonym">Ciboria fructicola</name>
    <dbReference type="NCBI Taxonomy" id="38448"/>
    <lineage>
        <taxon>Eukaryota</taxon>
        <taxon>Fungi</taxon>
        <taxon>Dikarya</taxon>
        <taxon>Ascomycota</taxon>
        <taxon>Pezizomycotina</taxon>
        <taxon>Leotiomycetes</taxon>
        <taxon>Helotiales</taxon>
        <taxon>Sclerotiniaceae</taxon>
        <taxon>Monilinia</taxon>
    </lineage>
</organism>
<dbReference type="EMBL" id="VICG01000005">
    <property type="protein sequence ID" value="KAA8571829.1"/>
    <property type="molecule type" value="Genomic_DNA"/>
</dbReference>
<evidence type="ECO:0000313" key="2">
    <source>
        <dbReference type="EMBL" id="KAA8571829.1"/>
    </source>
</evidence>
<accession>A0A5M9JUP4</accession>
<keyword evidence="1" id="KW-0472">Membrane</keyword>
<proteinExistence type="predicted"/>
<comment type="caution">
    <text evidence="2">The sequence shown here is derived from an EMBL/GenBank/DDBJ whole genome shotgun (WGS) entry which is preliminary data.</text>
</comment>
<keyword evidence="1" id="KW-1133">Transmembrane helix</keyword>
<feature type="transmembrane region" description="Helical" evidence="1">
    <location>
        <begin position="50"/>
        <end position="71"/>
    </location>
</feature>
<dbReference type="Proteomes" id="UP000322873">
    <property type="component" value="Unassembled WGS sequence"/>
</dbReference>
<keyword evidence="1" id="KW-0812">Transmembrane</keyword>
<protein>
    <submittedName>
        <fullName evidence="2">Uncharacterized protein</fullName>
    </submittedName>
</protein>